<dbReference type="Pfam" id="PF00589">
    <property type="entry name" value="Phage_integrase"/>
    <property type="match status" value="1"/>
</dbReference>
<dbReference type="Gene3D" id="1.10.443.10">
    <property type="entry name" value="Intergrase catalytic core"/>
    <property type="match status" value="1"/>
</dbReference>
<dbReference type="RefSeq" id="WP_183352360.1">
    <property type="nucleotide sequence ID" value="NZ_JACHEO010000029.1"/>
</dbReference>
<evidence type="ECO:0000259" key="2">
    <source>
        <dbReference type="PROSITE" id="PS51898"/>
    </source>
</evidence>
<organism evidence="3 4">
    <name type="scientific">Desulfoprunum benzoelyticum</name>
    <dbReference type="NCBI Taxonomy" id="1506996"/>
    <lineage>
        <taxon>Bacteria</taxon>
        <taxon>Pseudomonadati</taxon>
        <taxon>Thermodesulfobacteriota</taxon>
        <taxon>Desulfobulbia</taxon>
        <taxon>Desulfobulbales</taxon>
        <taxon>Desulfobulbaceae</taxon>
        <taxon>Desulfoprunum</taxon>
    </lineage>
</organism>
<dbReference type="PANTHER" id="PTHR30349">
    <property type="entry name" value="PHAGE INTEGRASE-RELATED"/>
    <property type="match status" value="1"/>
</dbReference>
<accession>A0A840V456</accession>
<protein>
    <submittedName>
        <fullName evidence="3">Integrase</fullName>
    </submittedName>
</protein>
<proteinExistence type="predicted"/>
<sequence>MTRNPNHPKKNSTIKVEPIREIRDIKSIKKLLADNPRNLCLFVLGINTNLRASDLLRLTAGQVRQCKPGDEITLKEKKTGKQRRITLNKSAATTVQELLVSNPLPDDSPLFFSQRGEVLTVPSVNRLVKSWCRAINLKGNFGSHTLRKTFGYHQRVQLNTSIPELMVMFNHASQKQTLDYLCIQPDEIRDAYMKLEL</sequence>
<dbReference type="GO" id="GO:0006310">
    <property type="term" value="P:DNA recombination"/>
    <property type="evidence" value="ECO:0007669"/>
    <property type="project" value="UniProtKB-KW"/>
</dbReference>
<dbReference type="InterPro" id="IPR013762">
    <property type="entry name" value="Integrase-like_cat_sf"/>
</dbReference>
<dbReference type="InterPro" id="IPR011010">
    <property type="entry name" value="DNA_brk_join_enz"/>
</dbReference>
<dbReference type="GO" id="GO:0003677">
    <property type="term" value="F:DNA binding"/>
    <property type="evidence" value="ECO:0007669"/>
    <property type="project" value="InterPro"/>
</dbReference>
<evidence type="ECO:0000256" key="1">
    <source>
        <dbReference type="ARBA" id="ARBA00023172"/>
    </source>
</evidence>
<evidence type="ECO:0000313" key="3">
    <source>
        <dbReference type="EMBL" id="MBB5349578.1"/>
    </source>
</evidence>
<keyword evidence="1" id="KW-0233">DNA recombination</keyword>
<gene>
    <name evidence="3" type="ORF">HNQ81_003334</name>
</gene>
<comment type="caution">
    <text evidence="3">The sequence shown here is derived from an EMBL/GenBank/DDBJ whole genome shotgun (WGS) entry which is preliminary data.</text>
</comment>
<keyword evidence="4" id="KW-1185">Reference proteome</keyword>
<dbReference type="PROSITE" id="PS51898">
    <property type="entry name" value="TYR_RECOMBINASE"/>
    <property type="match status" value="1"/>
</dbReference>
<dbReference type="SUPFAM" id="SSF56349">
    <property type="entry name" value="DNA breaking-rejoining enzymes"/>
    <property type="match status" value="1"/>
</dbReference>
<evidence type="ECO:0000313" key="4">
    <source>
        <dbReference type="Proteomes" id="UP000539642"/>
    </source>
</evidence>
<dbReference type="EMBL" id="JACHEO010000029">
    <property type="protein sequence ID" value="MBB5349578.1"/>
    <property type="molecule type" value="Genomic_DNA"/>
</dbReference>
<dbReference type="GO" id="GO:0015074">
    <property type="term" value="P:DNA integration"/>
    <property type="evidence" value="ECO:0007669"/>
    <property type="project" value="InterPro"/>
</dbReference>
<dbReference type="InterPro" id="IPR050090">
    <property type="entry name" value="Tyrosine_recombinase_XerCD"/>
</dbReference>
<dbReference type="InterPro" id="IPR002104">
    <property type="entry name" value="Integrase_catalytic"/>
</dbReference>
<dbReference type="CDD" id="cd01192">
    <property type="entry name" value="INT_C_like_3"/>
    <property type="match status" value="1"/>
</dbReference>
<reference evidence="3 4" key="1">
    <citation type="submission" date="2020-08" db="EMBL/GenBank/DDBJ databases">
        <title>Genomic Encyclopedia of Type Strains, Phase IV (KMG-IV): sequencing the most valuable type-strain genomes for metagenomic binning, comparative biology and taxonomic classification.</title>
        <authorList>
            <person name="Goeker M."/>
        </authorList>
    </citation>
    <scope>NUCLEOTIDE SEQUENCE [LARGE SCALE GENOMIC DNA]</scope>
    <source>
        <strain evidence="3 4">DSM 28570</strain>
    </source>
</reference>
<feature type="domain" description="Tyr recombinase" evidence="2">
    <location>
        <begin position="14"/>
        <end position="193"/>
    </location>
</feature>
<name>A0A840V456_9BACT</name>
<dbReference type="AlphaFoldDB" id="A0A840V456"/>
<dbReference type="Proteomes" id="UP000539642">
    <property type="component" value="Unassembled WGS sequence"/>
</dbReference>
<dbReference type="PANTHER" id="PTHR30349:SF82">
    <property type="entry name" value="INTEGRASE_RECOMBINASE YOEC-RELATED"/>
    <property type="match status" value="1"/>
</dbReference>